<evidence type="ECO:0000259" key="6">
    <source>
        <dbReference type="PROSITE" id="PS50111"/>
    </source>
</evidence>
<dbReference type="Pfam" id="PF00015">
    <property type="entry name" value="MCPsignal"/>
    <property type="match status" value="1"/>
</dbReference>
<dbReference type="CDD" id="cd11386">
    <property type="entry name" value="MCP_signal"/>
    <property type="match status" value="1"/>
</dbReference>
<dbReference type="GO" id="GO:0006935">
    <property type="term" value="P:chemotaxis"/>
    <property type="evidence" value="ECO:0007669"/>
    <property type="project" value="InterPro"/>
</dbReference>
<dbReference type="PANTHER" id="PTHR32089">
    <property type="entry name" value="METHYL-ACCEPTING CHEMOTAXIS PROTEIN MCPB"/>
    <property type="match status" value="1"/>
</dbReference>
<feature type="compositionally biased region" description="Polar residues" evidence="4">
    <location>
        <begin position="384"/>
        <end position="407"/>
    </location>
</feature>
<dbReference type="OrthoDB" id="9760371at2"/>
<dbReference type="PROSITE" id="PS50111">
    <property type="entry name" value="CHEMOTAXIS_TRANSDUC_2"/>
    <property type="match status" value="1"/>
</dbReference>
<gene>
    <name evidence="8" type="ORF">SAMN04487928_102231</name>
</gene>
<dbReference type="SUPFAM" id="SSF103190">
    <property type="entry name" value="Sensory domain-like"/>
    <property type="match status" value="1"/>
</dbReference>
<proteinExistence type="inferred from homology"/>
<feature type="transmembrane region" description="Helical" evidence="5">
    <location>
        <begin position="297"/>
        <end position="320"/>
    </location>
</feature>
<dbReference type="InterPro" id="IPR004089">
    <property type="entry name" value="MCPsignal_dom"/>
</dbReference>
<evidence type="ECO:0000259" key="7">
    <source>
        <dbReference type="PROSITE" id="PS50885"/>
    </source>
</evidence>
<dbReference type="GO" id="GO:0007165">
    <property type="term" value="P:signal transduction"/>
    <property type="evidence" value="ECO:0007669"/>
    <property type="project" value="UniProtKB-KW"/>
</dbReference>
<sequence>MGTATTIGNNGKNNSSVKKSIGKTLLMSLLPVIIIGVVAIILILSFNAKATIEDVSLMDLQAETQTNAYNIGTGFRMLLAKFGQYCDTMEQVPFEDKEAILKYIEPSTNYTIINNTGIYIGFEDDTYIFANHTIQAPDWKPTQRDWYKLAQGHETFIESDPYVDSSTGQLCVSFVRQNSFYNGMEGVCAVDVFLGDIQNEASKYTPMKTGNSMILAGDYIISYVNQDLNGKKISESGNAFLSSVKAYIDSGSTAVTKIKNPLSGIEYYVCYYNIQGTSWNMVSSVPVNDVLASSNRFMIIAMVAMIALIFIITVIILITISRVITKPVNSLSNSILKISSGDFTTQMPQDKGDEIGLISKEMENYVQVMNDTISNIQERAEQLQFDSNSSKDASSKMTEGANEQSRSMEQIQTTMDDISNAVGELANNATMLAQSVAELTDNGNKTNEIMLSLVDQAEVGQNDMSNVQKNMEVITSSMSDMNDVVSTVGDSADKITEIVGMIDSISEQTNLLSLNASIEAARAGEAGKGFAVVADEIGKLAQNSQEAAKEISNIIAEITNLIKDLAEKSQANMEAITNSSGAVSKAGDSFSKINQELNSTADTMRNMIGMMANVNDIASSVAAISEQQSASSEEITATVANLAVSAQEIADESKGVENVANSVSDSAISINEQLSRFTIR</sequence>
<evidence type="ECO:0000313" key="8">
    <source>
        <dbReference type="EMBL" id="SFP48245.1"/>
    </source>
</evidence>
<keyword evidence="5" id="KW-0472">Membrane</keyword>
<evidence type="ECO:0000256" key="3">
    <source>
        <dbReference type="PROSITE-ProRule" id="PRU00284"/>
    </source>
</evidence>
<dbReference type="PROSITE" id="PS50885">
    <property type="entry name" value="HAMP"/>
    <property type="match status" value="1"/>
</dbReference>
<keyword evidence="1 3" id="KW-0807">Transducer</keyword>
<feature type="transmembrane region" description="Helical" evidence="5">
    <location>
        <begin position="25"/>
        <end position="46"/>
    </location>
</feature>
<organism evidence="8 9">
    <name type="scientific">Butyrivibrio proteoclasticus</name>
    <dbReference type="NCBI Taxonomy" id="43305"/>
    <lineage>
        <taxon>Bacteria</taxon>
        <taxon>Bacillati</taxon>
        <taxon>Bacillota</taxon>
        <taxon>Clostridia</taxon>
        <taxon>Lachnospirales</taxon>
        <taxon>Lachnospiraceae</taxon>
        <taxon>Butyrivibrio</taxon>
    </lineage>
</organism>
<dbReference type="PANTHER" id="PTHR32089:SF112">
    <property type="entry name" value="LYSOZYME-LIKE PROTEIN-RELATED"/>
    <property type="match status" value="1"/>
</dbReference>
<dbReference type="PRINTS" id="PR00260">
    <property type="entry name" value="CHEMTRNSDUCR"/>
</dbReference>
<evidence type="ECO:0000256" key="2">
    <source>
        <dbReference type="ARBA" id="ARBA00029447"/>
    </source>
</evidence>
<keyword evidence="5" id="KW-1133">Transmembrane helix</keyword>
<dbReference type="CDD" id="cd18773">
    <property type="entry name" value="PDC1_HK_sensor"/>
    <property type="match status" value="1"/>
</dbReference>
<dbReference type="eggNOG" id="COG0840">
    <property type="taxonomic scope" value="Bacteria"/>
</dbReference>
<dbReference type="SMART" id="SM00304">
    <property type="entry name" value="HAMP"/>
    <property type="match status" value="1"/>
</dbReference>
<feature type="domain" description="Methyl-accepting transducer" evidence="6">
    <location>
        <begin position="379"/>
        <end position="643"/>
    </location>
</feature>
<feature type="region of interest" description="Disordered" evidence="4">
    <location>
        <begin position="382"/>
        <end position="407"/>
    </location>
</feature>
<keyword evidence="9" id="KW-1185">Reference proteome</keyword>
<comment type="similarity">
    <text evidence="2">Belongs to the methyl-accepting chemotaxis (MCP) protein family.</text>
</comment>
<dbReference type="GO" id="GO:0004888">
    <property type="term" value="F:transmembrane signaling receptor activity"/>
    <property type="evidence" value="ECO:0007669"/>
    <property type="project" value="InterPro"/>
</dbReference>
<evidence type="ECO:0000256" key="5">
    <source>
        <dbReference type="SAM" id="Phobius"/>
    </source>
</evidence>
<dbReference type="Gene3D" id="3.30.450.20">
    <property type="entry name" value="PAS domain"/>
    <property type="match status" value="1"/>
</dbReference>
<evidence type="ECO:0000256" key="4">
    <source>
        <dbReference type="SAM" id="MobiDB-lite"/>
    </source>
</evidence>
<evidence type="ECO:0000256" key="1">
    <source>
        <dbReference type="ARBA" id="ARBA00023224"/>
    </source>
</evidence>
<accession>A0A1I5QPP8</accession>
<dbReference type="Pfam" id="PF00672">
    <property type="entry name" value="HAMP"/>
    <property type="match status" value="1"/>
</dbReference>
<dbReference type="CDD" id="cd06225">
    <property type="entry name" value="HAMP"/>
    <property type="match status" value="1"/>
</dbReference>
<dbReference type="InterPro" id="IPR029151">
    <property type="entry name" value="Sensor-like_sf"/>
</dbReference>
<dbReference type="SUPFAM" id="SSF58104">
    <property type="entry name" value="Methyl-accepting chemotaxis protein (MCP) signaling domain"/>
    <property type="match status" value="1"/>
</dbReference>
<dbReference type="InterPro" id="IPR003660">
    <property type="entry name" value="HAMP_dom"/>
</dbReference>
<feature type="domain" description="HAMP" evidence="7">
    <location>
        <begin position="322"/>
        <end position="374"/>
    </location>
</feature>
<dbReference type="AlphaFoldDB" id="A0A1I5QPP8"/>
<dbReference type="SMART" id="SM00283">
    <property type="entry name" value="MA"/>
    <property type="match status" value="1"/>
</dbReference>
<evidence type="ECO:0000313" key="9">
    <source>
        <dbReference type="Proteomes" id="UP000182624"/>
    </source>
</evidence>
<protein>
    <submittedName>
        <fullName evidence="8">Methyl-accepting chemotaxis protein</fullName>
    </submittedName>
</protein>
<dbReference type="GO" id="GO:0016020">
    <property type="term" value="C:membrane"/>
    <property type="evidence" value="ECO:0007669"/>
    <property type="project" value="InterPro"/>
</dbReference>
<name>A0A1I5QPP8_9FIRM</name>
<dbReference type="InterPro" id="IPR004090">
    <property type="entry name" value="Chemotax_Me-accpt_rcpt"/>
</dbReference>
<dbReference type="EMBL" id="FOXO01000002">
    <property type="protein sequence ID" value="SFP48245.1"/>
    <property type="molecule type" value="Genomic_DNA"/>
</dbReference>
<reference evidence="9" key="1">
    <citation type="submission" date="2016-10" db="EMBL/GenBank/DDBJ databases">
        <authorList>
            <person name="Varghese N."/>
            <person name="Submissions S."/>
        </authorList>
    </citation>
    <scope>NUCLEOTIDE SEQUENCE [LARGE SCALE GENOMIC DNA]</scope>
    <source>
        <strain evidence="9">P18</strain>
    </source>
</reference>
<dbReference type="Gene3D" id="1.10.287.950">
    <property type="entry name" value="Methyl-accepting chemotaxis protein"/>
    <property type="match status" value="1"/>
</dbReference>
<dbReference type="RefSeq" id="WP_074883783.1">
    <property type="nucleotide sequence ID" value="NZ_FOXO01000002.1"/>
</dbReference>
<dbReference type="Proteomes" id="UP000182624">
    <property type="component" value="Unassembled WGS sequence"/>
</dbReference>
<keyword evidence="5" id="KW-0812">Transmembrane</keyword>